<dbReference type="Proteomes" id="UP000244446">
    <property type="component" value="Unassembled WGS sequence"/>
</dbReference>
<proteinExistence type="predicted"/>
<evidence type="ECO:0000313" key="4">
    <source>
        <dbReference type="Proteomes" id="UP000244446"/>
    </source>
</evidence>
<keyword evidence="4" id="KW-1185">Reference proteome</keyword>
<dbReference type="SMART" id="SM00903">
    <property type="entry name" value="Flavin_Reduct"/>
    <property type="match status" value="1"/>
</dbReference>
<dbReference type="AlphaFoldDB" id="A0A2T7G8D4"/>
<dbReference type="InterPro" id="IPR050268">
    <property type="entry name" value="NADH-dep_flavin_reductase"/>
</dbReference>
<dbReference type="Pfam" id="PF01613">
    <property type="entry name" value="Flavin_Reduct"/>
    <property type="match status" value="1"/>
</dbReference>
<dbReference type="GO" id="GO:0006208">
    <property type="term" value="P:pyrimidine nucleobase catabolic process"/>
    <property type="evidence" value="ECO:0007669"/>
    <property type="project" value="TreeGrafter"/>
</dbReference>
<organism evidence="3 4">
    <name type="scientific">Pelagivirga sediminicola</name>
    <dbReference type="NCBI Taxonomy" id="2170575"/>
    <lineage>
        <taxon>Bacteria</taxon>
        <taxon>Pseudomonadati</taxon>
        <taxon>Pseudomonadota</taxon>
        <taxon>Alphaproteobacteria</taxon>
        <taxon>Rhodobacterales</taxon>
        <taxon>Paracoccaceae</taxon>
        <taxon>Pelagivirga</taxon>
    </lineage>
</organism>
<gene>
    <name evidence="3" type="ORF">DC366_07265</name>
</gene>
<accession>A0A2T7G8D4</accession>
<feature type="domain" description="Flavin reductase like" evidence="2">
    <location>
        <begin position="13"/>
        <end position="156"/>
    </location>
</feature>
<dbReference type="InterPro" id="IPR002563">
    <property type="entry name" value="Flavin_Rdtase-like_dom"/>
</dbReference>
<dbReference type="SUPFAM" id="SSF50475">
    <property type="entry name" value="FMN-binding split barrel"/>
    <property type="match status" value="1"/>
</dbReference>
<reference evidence="3 4" key="1">
    <citation type="submission" date="2018-04" db="EMBL/GenBank/DDBJ databases">
        <title>Pelagivirga bohaiensis gen. nov., sp. nov., a bacterium isolated from the Bohai Sea.</title>
        <authorList>
            <person name="Ji X."/>
        </authorList>
    </citation>
    <scope>NUCLEOTIDE SEQUENCE [LARGE SCALE GENOMIC DNA]</scope>
    <source>
        <strain evidence="3 4">BH-SD19</strain>
    </source>
</reference>
<evidence type="ECO:0000313" key="3">
    <source>
        <dbReference type="EMBL" id="PVA10674.1"/>
    </source>
</evidence>
<dbReference type="GO" id="GO:0042602">
    <property type="term" value="F:riboflavin reductase (NADPH) activity"/>
    <property type="evidence" value="ECO:0007669"/>
    <property type="project" value="TreeGrafter"/>
</dbReference>
<dbReference type="EMBL" id="QCYH01000003">
    <property type="protein sequence ID" value="PVA10674.1"/>
    <property type="molecule type" value="Genomic_DNA"/>
</dbReference>
<dbReference type="OrthoDB" id="9792858at2"/>
<comment type="caution">
    <text evidence="3">The sequence shown here is derived from an EMBL/GenBank/DDBJ whole genome shotgun (WGS) entry which is preliminary data.</text>
</comment>
<protein>
    <recommendedName>
        <fullName evidence="2">Flavin reductase like domain-containing protein</fullName>
    </recommendedName>
</protein>
<dbReference type="RefSeq" id="WP_108691533.1">
    <property type="nucleotide sequence ID" value="NZ_QCYH01000003.1"/>
</dbReference>
<evidence type="ECO:0000256" key="1">
    <source>
        <dbReference type="ARBA" id="ARBA00023002"/>
    </source>
</evidence>
<dbReference type="Gene3D" id="2.30.110.10">
    <property type="entry name" value="Electron Transport, Fmn-binding Protein, Chain A"/>
    <property type="match status" value="1"/>
</dbReference>
<dbReference type="GO" id="GO:0010181">
    <property type="term" value="F:FMN binding"/>
    <property type="evidence" value="ECO:0007669"/>
    <property type="project" value="InterPro"/>
</dbReference>
<sequence length="159" mass="16913">MSEQDQRALRDAFGRFATGVTVVTTREASGAPRGFTANSFSSVSLNPPLVLICIGNNAHSAPAFRAAPHFAINILTAAQQQTARLFASHSDEKFALTDWTSGAHDVPLLPGALATLVCAQHKLVEAGDHVILIGEVLQTDISDGPALGYHRGKFIEIPR</sequence>
<keyword evidence="1" id="KW-0560">Oxidoreductase</keyword>
<dbReference type="InterPro" id="IPR012349">
    <property type="entry name" value="Split_barrel_FMN-bd"/>
</dbReference>
<dbReference type="PANTHER" id="PTHR30466:SF1">
    <property type="entry name" value="FMN REDUCTASE (NADH) RUTF"/>
    <property type="match status" value="1"/>
</dbReference>
<name>A0A2T7G8D4_9RHOB</name>
<dbReference type="PANTHER" id="PTHR30466">
    <property type="entry name" value="FLAVIN REDUCTASE"/>
    <property type="match status" value="1"/>
</dbReference>
<evidence type="ECO:0000259" key="2">
    <source>
        <dbReference type="SMART" id="SM00903"/>
    </source>
</evidence>